<sequence length="89" mass="9849">MAISEALEVLAPAVSSGNSMGQARVEISDSKPYRKRVLSWYGLLRQRTATMMAVPRSSRQGRSSYHSRISRSGFESTGVFTGHELVFLL</sequence>
<dbReference type="EMBL" id="JACTNZ010000007">
    <property type="protein sequence ID" value="KAG5540744.1"/>
    <property type="molecule type" value="Genomic_DNA"/>
</dbReference>
<protein>
    <submittedName>
        <fullName evidence="1">Uncharacterized protein</fullName>
    </submittedName>
</protein>
<organism evidence="1 2">
    <name type="scientific">Rhododendron griersonianum</name>
    <dbReference type="NCBI Taxonomy" id="479676"/>
    <lineage>
        <taxon>Eukaryota</taxon>
        <taxon>Viridiplantae</taxon>
        <taxon>Streptophyta</taxon>
        <taxon>Embryophyta</taxon>
        <taxon>Tracheophyta</taxon>
        <taxon>Spermatophyta</taxon>
        <taxon>Magnoliopsida</taxon>
        <taxon>eudicotyledons</taxon>
        <taxon>Gunneridae</taxon>
        <taxon>Pentapetalae</taxon>
        <taxon>asterids</taxon>
        <taxon>Ericales</taxon>
        <taxon>Ericaceae</taxon>
        <taxon>Ericoideae</taxon>
        <taxon>Rhodoreae</taxon>
        <taxon>Rhododendron</taxon>
    </lineage>
</organism>
<proteinExistence type="predicted"/>
<evidence type="ECO:0000313" key="1">
    <source>
        <dbReference type="EMBL" id="KAG5540744.1"/>
    </source>
</evidence>
<keyword evidence="2" id="KW-1185">Reference proteome</keyword>
<dbReference type="Proteomes" id="UP000823749">
    <property type="component" value="Chromosome 7"/>
</dbReference>
<gene>
    <name evidence="1" type="ORF">RHGRI_020847</name>
</gene>
<accession>A0AAV6JM71</accession>
<reference evidence="1" key="1">
    <citation type="submission" date="2020-08" db="EMBL/GenBank/DDBJ databases">
        <title>Plant Genome Project.</title>
        <authorList>
            <person name="Zhang R.-G."/>
        </authorList>
    </citation>
    <scope>NUCLEOTIDE SEQUENCE</scope>
    <source>
        <strain evidence="1">WSP0</strain>
        <tissue evidence="1">Leaf</tissue>
    </source>
</reference>
<comment type="caution">
    <text evidence="1">The sequence shown here is derived from an EMBL/GenBank/DDBJ whole genome shotgun (WGS) entry which is preliminary data.</text>
</comment>
<name>A0AAV6JM71_9ERIC</name>
<evidence type="ECO:0000313" key="2">
    <source>
        <dbReference type="Proteomes" id="UP000823749"/>
    </source>
</evidence>
<dbReference type="AlphaFoldDB" id="A0AAV6JM71"/>